<evidence type="ECO:0000313" key="1">
    <source>
        <dbReference type="EMBL" id="MVN79259.1"/>
    </source>
</evidence>
<protein>
    <submittedName>
        <fullName evidence="1">Uncharacterized protein</fullName>
    </submittedName>
</protein>
<dbReference type="Proteomes" id="UP000441336">
    <property type="component" value="Unassembled WGS sequence"/>
</dbReference>
<comment type="caution">
    <text evidence="1">The sequence shown here is derived from an EMBL/GenBank/DDBJ whole genome shotgun (WGS) entry which is preliminary data.</text>
</comment>
<gene>
    <name evidence="1" type="ORF">GO988_23245</name>
</gene>
<evidence type="ECO:0000313" key="2">
    <source>
        <dbReference type="Proteomes" id="UP000441336"/>
    </source>
</evidence>
<dbReference type="EMBL" id="WQKZ01000012">
    <property type="protein sequence ID" value="MVN79259.1"/>
    <property type="molecule type" value="Genomic_DNA"/>
</dbReference>
<dbReference type="RefSeq" id="WP_157570032.1">
    <property type="nucleotide sequence ID" value="NZ_WQKZ01000012.1"/>
</dbReference>
<keyword evidence="2" id="KW-1185">Reference proteome</keyword>
<name>A0A7K1TLG5_9BACT</name>
<proteinExistence type="predicted"/>
<organism evidence="1 2">
    <name type="scientific">Hymenobacter ginkgonis</name>
    <dbReference type="NCBI Taxonomy" id="2682976"/>
    <lineage>
        <taxon>Bacteria</taxon>
        <taxon>Pseudomonadati</taxon>
        <taxon>Bacteroidota</taxon>
        <taxon>Cytophagia</taxon>
        <taxon>Cytophagales</taxon>
        <taxon>Hymenobacteraceae</taxon>
        <taxon>Hymenobacter</taxon>
    </lineage>
</organism>
<reference evidence="1 2" key="1">
    <citation type="submission" date="2019-12" db="EMBL/GenBank/DDBJ databases">
        <title>Hymenobacter sp. HMF4947 Genome sequencing and assembly.</title>
        <authorList>
            <person name="Kang H."/>
            <person name="Cha I."/>
            <person name="Kim H."/>
            <person name="Joh K."/>
        </authorList>
    </citation>
    <scope>NUCLEOTIDE SEQUENCE [LARGE SCALE GENOMIC DNA]</scope>
    <source>
        <strain evidence="1 2">HMF4947</strain>
    </source>
</reference>
<dbReference type="AlphaFoldDB" id="A0A7K1TLG5"/>
<accession>A0A7K1TLG5</accession>
<sequence length="145" mass="16924">MRRIHVLFSALCLVSCNHIETGKTLRQADLAFIRSLGLLTEEEEVHQFYSELRLKRAGNFFTNKRLAAYWIDTSNQQKTQFSSAFYPEIISIDTVYYAGATYCPYLLVKKADKTQFKVCAEGKRAEVKQFFEEALALWQQHREQQ</sequence>